<reference evidence="2" key="1">
    <citation type="journal article" date="2019" name="Int. J. Syst. Evol. Microbiol.">
        <title>The Global Catalogue of Microorganisms (GCM) 10K type strain sequencing project: providing services to taxonomists for standard genome sequencing and annotation.</title>
        <authorList>
            <consortium name="The Broad Institute Genomics Platform"/>
            <consortium name="The Broad Institute Genome Sequencing Center for Infectious Disease"/>
            <person name="Wu L."/>
            <person name="Ma J."/>
        </authorList>
    </citation>
    <scope>NUCLEOTIDE SEQUENCE [LARGE SCALE GENOMIC DNA]</scope>
    <source>
        <strain evidence="2">JCM 17805</strain>
    </source>
</reference>
<dbReference type="RefSeq" id="WP_211826520.1">
    <property type="nucleotide sequence ID" value="NZ_BAABFL010000131.1"/>
</dbReference>
<organism evidence="1 2">
    <name type="scientific">Kistimonas scapharcae</name>
    <dbReference type="NCBI Taxonomy" id="1036133"/>
    <lineage>
        <taxon>Bacteria</taxon>
        <taxon>Pseudomonadati</taxon>
        <taxon>Pseudomonadota</taxon>
        <taxon>Gammaproteobacteria</taxon>
        <taxon>Oceanospirillales</taxon>
        <taxon>Endozoicomonadaceae</taxon>
        <taxon>Kistimonas</taxon>
    </lineage>
</organism>
<name>A0ABP8V0J8_9GAMM</name>
<accession>A0ABP8V0J8</accession>
<sequence length="101" mass="11495">MSGEQFTLTISQSASDNGDFAIHFSEQGKKKKETQLVQIQFSDMPWFDEAFMDELVASVARKLATRIIDSKSQSDNKNSKATEANARRIVKDVLEKMRKHQ</sequence>
<evidence type="ECO:0000313" key="1">
    <source>
        <dbReference type="EMBL" id="GAA4649342.1"/>
    </source>
</evidence>
<keyword evidence="2" id="KW-1185">Reference proteome</keyword>
<proteinExistence type="predicted"/>
<dbReference type="Proteomes" id="UP001500604">
    <property type="component" value="Unassembled WGS sequence"/>
</dbReference>
<protein>
    <submittedName>
        <fullName evidence="1">Uncharacterized protein</fullName>
    </submittedName>
</protein>
<evidence type="ECO:0000313" key="2">
    <source>
        <dbReference type="Proteomes" id="UP001500604"/>
    </source>
</evidence>
<gene>
    <name evidence="1" type="ORF">GCM10023116_16160</name>
</gene>
<comment type="caution">
    <text evidence="1">The sequence shown here is derived from an EMBL/GenBank/DDBJ whole genome shotgun (WGS) entry which is preliminary data.</text>
</comment>
<dbReference type="EMBL" id="BAABFL010000131">
    <property type="protein sequence ID" value="GAA4649342.1"/>
    <property type="molecule type" value="Genomic_DNA"/>
</dbReference>